<keyword evidence="3" id="KW-1185">Reference proteome</keyword>
<dbReference type="PANTHER" id="PTHR33336">
    <property type="entry name" value="QUINOL MONOOXYGENASE YGIN-RELATED"/>
    <property type="match status" value="1"/>
</dbReference>
<dbReference type="GO" id="GO:0004497">
    <property type="term" value="F:monooxygenase activity"/>
    <property type="evidence" value="ECO:0007669"/>
    <property type="project" value="UniProtKB-KW"/>
</dbReference>
<organism evidence="2 3">
    <name type="scientific">Azomonas macrocytogenes</name>
    <name type="common">Azotobacter macrocytogenes</name>
    <dbReference type="NCBI Taxonomy" id="69962"/>
    <lineage>
        <taxon>Bacteria</taxon>
        <taxon>Pseudomonadati</taxon>
        <taxon>Pseudomonadota</taxon>
        <taxon>Gammaproteobacteria</taxon>
        <taxon>Pseudomonadales</taxon>
        <taxon>Pseudomonadaceae</taxon>
        <taxon>Azomonas</taxon>
    </lineage>
</organism>
<dbReference type="PANTHER" id="PTHR33336:SF1">
    <property type="entry name" value="(4S)-4-HYDROXY-5-PHOSPHONOOXYPENTANE-2,3-DIONE ISOMERASE"/>
    <property type="match status" value="1"/>
</dbReference>
<dbReference type="InterPro" id="IPR011008">
    <property type="entry name" value="Dimeric_a/b-barrel"/>
</dbReference>
<protein>
    <submittedName>
        <fullName evidence="2">Quinol monooxygenase YgiN</fullName>
    </submittedName>
</protein>
<evidence type="ECO:0000313" key="2">
    <source>
        <dbReference type="EMBL" id="MBB3103195.1"/>
    </source>
</evidence>
<feature type="domain" description="ABM" evidence="1">
    <location>
        <begin position="8"/>
        <end position="97"/>
    </location>
</feature>
<dbReference type="InterPro" id="IPR050744">
    <property type="entry name" value="AI-2_Isomerase_LsrG"/>
</dbReference>
<proteinExistence type="predicted"/>
<keyword evidence="2" id="KW-0560">Oxidoreductase</keyword>
<dbReference type="PROSITE" id="PS51725">
    <property type="entry name" value="ABM"/>
    <property type="match status" value="1"/>
</dbReference>
<sequence length="105" mass="11837">MSTTTTRFVVLAEFNLKPGTLDAFLELANADARESLANEEHCYAFDVLIHEGNADTVVLHEVYRDRNAFEYHQTMPHYAPFKQGSAPLLAGEPSVRFFQGIIHPE</sequence>
<evidence type="ECO:0000313" key="3">
    <source>
        <dbReference type="Proteomes" id="UP000549250"/>
    </source>
</evidence>
<dbReference type="Gene3D" id="3.30.70.100">
    <property type="match status" value="1"/>
</dbReference>
<dbReference type="GO" id="GO:0005829">
    <property type="term" value="C:cytosol"/>
    <property type="evidence" value="ECO:0007669"/>
    <property type="project" value="TreeGrafter"/>
</dbReference>
<evidence type="ECO:0000259" key="1">
    <source>
        <dbReference type="PROSITE" id="PS51725"/>
    </source>
</evidence>
<dbReference type="InterPro" id="IPR007138">
    <property type="entry name" value="ABM_dom"/>
</dbReference>
<dbReference type="EMBL" id="JACHXI010000006">
    <property type="protein sequence ID" value="MBB3103195.1"/>
    <property type="molecule type" value="Genomic_DNA"/>
</dbReference>
<accession>A0A839T5I3</accession>
<dbReference type="RefSeq" id="WP_183166150.1">
    <property type="nucleotide sequence ID" value="NZ_JACHXI010000006.1"/>
</dbReference>
<comment type="caution">
    <text evidence="2">The sequence shown here is derived from an EMBL/GenBank/DDBJ whole genome shotgun (WGS) entry which is preliminary data.</text>
</comment>
<dbReference type="Proteomes" id="UP000549250">
    <property type="component" value="Unassembled WGS sequence"/>
</dbReference>
<dbReference type="Pfam" id="PF03992">
    <property type="entry name" value="ABM"/>
    <property type="match status" value="1"/>
</dbReference>
<keyword evidence="2" id="KW-0503">Monooxygenase</keyword>
<dbReference type="AlphaFoldDB" id="A0A839T5I3"/>
<reference evidence="2 3" key="1">
    <citation type="submission" date="2020-08" db="EMBL/GenBank/DDBJ databases">
        <title>Genomic Encyclopedia of Type Strains, Phase III (KMG-III): the genomes of soil and plant-associated and newly described type strains.</title>
        <authorList>
            <person name="Whitman W."/>
        </authorList>
    </citation>
    <scope>NUCLEOTIDE SEQUENCE [LARGE SCALE GENOMIC DNA]</scope>
    <source>
        <strain evidence="2 3">CECT 4462</strain>
    </source>
</reference>
<name>A0A839T5I3_AZOMA</name>
<dbReference type="SUPFAM" id="SSF54909">
    <property type="entry name" value="Dimeric alpha+beta barrel"/>
    <property type="match status" value="1"/>
</dbReference>
<gene>
    <name evidence="2" type="ORF">FHR87_001590</name>
</gene>